<dbReference type="InterPro" id="IPR025110">
    <property type="entry name" value="AMP-bd_C"/>
</dbReference>
<dbReference type="InterPro" id="IPR042099">
    <property type="entry name" value="ANL_N_sf"/>
</dbReference>
<evidence type="ECO:0000256" key="1">
    <source>
        <dbReference type="ARBA" id="ARBA00006432"/>
    </source>
</evidence>
<dbReference type="EMBL" id="LR031358">
    <property type="protein sequence ID" value="VDB98640.1"/>
    <property type="molecule type" value="Genomic_DNA"/>
</dbReference>
<gene>
    <name evidence="5" type="ORF">OENI_1376</name>
</gene>
<dbReference type="Pfam" id="PF00501">
    <property type="entry name" value="AMP-binding"/>
    <property type="match status" value="1"/>
</dbReference>
<dbReference type="RefSeq" id="WP_002822335.1">
    <property type="nucleotide sequence ID" value="NZ_CP027431.1"/>
</dbReference>
<dbReference type="PANTHER" id="PTHR43201">
    <property type="entry name" value="ACYL-COA SYNTHETASE"/>
    <property type="match status" value="1"/>
</dbReference>
<organism evidence="5 6">
    <name type="scientific">Oenococcus oeni</name>
    <name type="common">Leuconostoc oenos</name>
    <dbReference type="NCBI Taxonomy" id="1247"/>
    <lineage>
        <taxon>Bacteria</taxon>
        <taxon>Bacillati</taxon>
        <taxon>Bacillota</taxon>
        <taxon>Bacilli</taxon>
        <taxon>Lactobacillales</taxon>
        <taxon>Lactobacillaceae</taxon>
        <taxon>Oenococcus</taxon>
    </lineage>
</organism>
<evidence type="ECO:0000259" key="4">
    <source>
        <dbReference type="Pfam" id="PF13193"/>
    </source>
</evidence>
<sequence>MSEYNSDLVKKTFFWIKKNPNKKKLYDADLNLWLTNGQLLEAVDQAVKTFNKAGLKVGDLLLLALPNSTAYVISYLAAMRTGLAIYSMNPKMPEKQAKNEFRKRNYKAAILDDDYQELFNQIVKNPKIKTLSNYGDYSIKLTSWETIKANNDVNDFDEIPKHSGIVIYTSGTTGKPKGVLLDHSQMYTAGDNVVQSHKLTENDRVYIVLPFYHINAQNIALMSALISGGSIVVQKHFSAHKFWPVVENQEVTWVSAAPAIILILLNTEINPNNLQKLRFIRSTSAPLAIAAMDQFEERFKVPILNSYGMTEAPSQIAVDPMPPLHSPAGSSGKPFNIAIKISDKKLTKELSIGEDGEIWIKGTNTITSYLHNRDQESFVNGWFRTGDVGHLDKDGFIFLAGRSKEMINKSGDKISPYEVEDIIDKLPFVDSAAVIGYPDKIYGETVAAVIILKDSTDKKTALIDFAKQIRKIVSLQEEKFKVPQYIFFMKDIPRGATGKIQRTALKNKIIENKEIDKY</sequence>
<dbReference type="PROSITE" id="PS00455">
    <property type="entry name" value="AMP_BINDING"/>
    <property type="match status" value="1"/>
</dbReference>
<dbReference type="GO" id="GO:0031956">
    <property type="term" value="F:medium-chain fatty acid-CoA ligase activity"/>
    <property type="evidence" value="ECO:0007669"/>
    <property type="project" value="TreeGrafter"/>
</dbReference>
<evidence type="ECO:0000256" key="2">
    <source>
        <dbReference type="ARBA" id="ARBA00022598"/>
    </source>
</evidence>
<dbReference type="GO" id="GO:0006631">
    <property type="term" value="P:fatty acid metabolic process"/>
    <property type="evidence" value="ECO:0007669"/>
    <property type="project" value="TreeGrafter"/>
</dbReference>
<dbReference type="Pfam" id="PF13193">
    <property type="entry name" value="AMP-binding_C"/>
    <property type="match status" value="1"/>
</dbReference>
<dbReference type="GO" id="GO:0008756">
    <property type="term" value="F:o-succinylbenzoate-CoA ligase activity"/>
    <property type="evidence" value="ECO:0007669"/>
    <property type="project" value="UniProtKB-EC"/>
</dbReference>
<dbReference type="PANTHER" id="PTHR43201:SF5">
    <property type="entry name" value="MEDIUM-CHAIN ACYL-COA LIGASE ACSF2, MITOCHONDRIAL"/>
    <property type="match status" value="1"/>
</dbReference>
<reference evidence="5 6" key="1">
    <citation type="submission" date="2018-08" db="EMBL/GenBank/DDBJ databases">
        <authorList>
            <person name="Lorentzen P. G. S. M."/>
        </authorList>
    </citation>
    <scope>NUCLEOTIDE SEQUENCE [LARGE SCALE GENOMIC DNA]</scope>
    <source>
        <strain evidence="5 6">CRBO_1381</strain>
    </source>
</reference>
<dbReference type="Gene3D" id="3.40.50.12780">
    <property type="entry name" value="N-terminal domain of ligase-like"/>
    <property type="match status" value="1"/>
</dbReference>
<feature type="domain" description="AMP-binding enzyme C-terminal" evidence="4">
    <location>
        <begin position="418"/>
        <end position="499"/>
    </location>
</feature>
<protein>
    <submittedName>
        <fullName evidence="5">O-succinylbenzoate--CoA ligase (MenE)</fullName>
        <ecNumber evidence="5">6.2.1.26</ecNumber>
    </submittedName>
</protein>
<dbReference type="Gene3D" id="3.30.300.30">
    <property type="match status" value="1"/>
</dbReference>
<dbReference type="InterPro" id="IPR020845">
    <property type="entry name" value="AMP-binding_CS"/>
</dbReference>
<feature type="domain" description="AMP-dependent synthetase/ligase" evidence="3">
    <location>
        <begin position="16"/>
        <end position="370"/>
    </location>
</feature>
<dbReference type="AlphaFoldDB" id="A0AAQ2US32"/>
<keyword evidence="2 5" id="KW-0436">Ligase</keyword>
<dbReference type="EC" id="6.2.1.26" evidence="5"/>
<dbReference type="Proteomes" id="UP000294726">
    <property type="component" value="Chromosome"/>
</dbReference>
<evidence type="ECO:0000313" key="6">
    <source>
        <dbReference type="Proteomes" id="UP000294726"/>
    </source>
</evidence>
<accession>A0AAQ2US32</accession>
<dbReference type="InterPro" id="IPR000873">
    <property type="entry name" value="AMP-dep_synth/lig_dom"/>
</dbReference>
<dbReference type="InterPro" id="IPR045851">
    <property type="entry name" value="AMP-bd_C_sf"/>
</dbReference>
<dbReference type="SUPFAM" id="SSF56801">
    <property type="entry name" value="Acetyl-CoA synthetase-like"/>
    <property type="match status" value="1"/>
</dbReference>
<comment type="similarity">
    <text evidence="1">Belongs to the ATP-dependent AMP-binding enzyme family.</text>
</comment>
<name>A0AAQ2US32_OENOE</name>
<evidence type="ECO:0000259" key="3">
    <source>
        <dbReference type="Pfam" id="PF00501"/>
    </source>
</evidence>
<evidence type="ECO:0000313" key="5">
    <source>
        <dbReference type="EMBL" id="VDB98640.1"/>
    </source>
</evidence>
<proteinExistence type="inferred from homology"/>